<comment type="caution">
    <text evidence="1">The sequence shown here is derived from an EMBL/GenBank/DDBJ whole genome shotgun (WGS) entry which is preliminary data.</text>
</comment>
<reference evidence="1" key="1">
    <citation type="submission" date="2019-11" db="EMBL/GenBank/DDBJ databases">
        <title>Nori genome reveals adaptations in red seaweeds to the harsh intertidal environment.</title>
        <authorList>
            <person name="Wang D."/>
            <person name="Mao Y."/>
        </authorList>
    </citation>
    <scope>NUCLEOTIDE SEQUENCE</scope>
    <source>
        <tissue evidence="1">Gametophyte</tissue>
    </source>
</reference>
<proteinExistence type="predicted"/>
<name>A0ACC3BJT2_PYRYE</name>
<evidence type="ECO:0000313" key="2">
    <source>
        <dbReference type="Proteomes" id="UP000798662"/>
    </source>
</evidence>
<evidence type="ECO:0000313" key="1">
    <source>
        <dbReference type="EMBL" id="KAK1857742.1"/>
    </source>
</evidence>
<gene>
    <name evidence="1" type="ORF">I4F81_000357</name>
</gene>
<dbReference type="Proteomes" id="UP000798662">
    <property type="component" value="Chromosome 1"/>
</dbReference>
<accession>A0ACC3BJT2</accession>
<organism evidence="1 2">
    <name type="scientific">Pyropia yezoensis</name>
    <name type="common">Susabi-nori</name>
    <name type="synonym">Porphyra yezoensis</name>
    <dbReference type="NCBI Taxonomy" id="2788"/>
    <lineage>
        <taxon>Eukaryota</taxon>
        <taxon>Rhodophyta</taxon>
        <taxon>Bangiophyceae</taxon>
        <taxon>Bangiales</taxon>
        <taxon>Bangiaceae</taxon>
        <taxon>Pyropia</taxon>
    </lineage>
</organism>
<protein>
    <submittedName>
        <fullName evidence="1">Uncharacterized protein</fullName>
    </submittedName>
</protein>
<dbReference type="EMBL" id="CM020618">
    <property type="protein sequence ID" value="KAK1857742.1"/>
    <property type="molecule type" value="Genomic_DNA"/>
</dbReference>
<keyword evidence="2" id="KW-1185">Reference proteome</keyword>
<sequence length="217" mass="23406">MWRRRDACRGMAGVESWTPRVTWHPLPYPLVSTSTGTTAGHKSPTAARQTCLPRRCCRTGKRQRHRERRRSGLRVVRSARQLASLRHRGHLFATADPLHLTCGRPPRPPPPPLERRGNTGSPPSPKLISHRIHAAPAAAADTAVPVASGPAEVQNRLILSTSGGGGPTPTPRKSGGGEAGRGGYLPHRPSPLPQPLLLLLLWRNTCGGPDRTPGDAR</sequence>